<keyword evidence="4 6" id="KW-1133">Transmembrane helix</keyword>
<comment type="similarity">
    <text evidence="6">Belongs to the SEDS family. MrdB/RodA subfamily.</text>
</comment>
<evidence type="ECO:0000313" key="7">
    <source>
        <dbReference type="EMBL" id="HGB30479.1"/>
    </source>
</evidence>
<dbReference type="GO" id="GO:0005886">
    <property type="term" value="C:plasma membrane"/>
    <property type="evidence" value="ECO:0007669"/>
    <property type="project" value="UniProtKB-SubCell"/>
</dbReference>
<accession>A0A7C3SMK7</accession>
<feature type="transmembrane region" description="Helical" evidence="6">
    <location>
        <begin position="111"/>
        <end position="128"/>
    </location>
</feature>
<evidence type="ECO:0000256" key="4">
    <source>
        <dbReference type="ARBA" id="ARBA00022989"/>
    </source>
</evidence>
<evidence type="ECO:0000256" key="2">
    <source>
        <dbReference type="ARBA" id="ARBA00022692"/>
    </source>
</evidence>
<evidence type="ECO:0000256" key="6">
    <source>
        <dbReference type="HAMAP-Rule" id="MF_02079"/>
    </source>
</evidence>
<dbReference type="NCBIfam" id="TIGR02210">
    <property type="entry name" value="rodA_shape"/>
    <property type="match status" value="1"/>
</dbReference>
<evidence type="ECO:0000256" key="3">
    <source>
        <dbReference type="ARBA" id="ARBA00022960"/>
    </source>
</evidence>
<keyword evidence="2 6" id="KW-0812">Transmembrane</keyword>
<sequence>MVRKYLVRIFILSLLLTTIGLFLIYDATVSRLISQELSPFLFVNRQLVAFLFGIIFFFFFISIPFRVWERAWILVYLLNVILLILVFFFGRRSLGAQRWFSIFGFSFQPSELSKLFIIISISGFLIGLSKHRKSFSFKDYALIISLILIPTTLVVIQPDLGTAIVIFTSGIFILYLFGIPTKYIVRTFFLILTILPFLWLFLKPYQQQRILTFFDPMRDPLGSGYQVIQSMIAIGSGRIFGKGWLQGPQTHLNLIPEQHTDFIFSALAEEFGFVGSVLLVFLYYLLFRNIWEVWRRLKDDFGRLVVGGIFFTLLFQTFINLSMVMGMAPVVGIPLPFISFARTSLIVSYSMLGLMFNIALRSEIDIL</sequence>
<feature type="transmembrane region" description="Helical" evidence="6">
    <location>
        <begin position="304"/>
        <end position="328"/>
    </location>
</feature>
<keyword evidence="3 6" id="KW-0133">Cell shape</keyword>
<dbReference type="GO" id="GO:0032153">
    <property type="term" value="C:cell division site"/>
    <property type="evidence" value="ECO:0007669"/>
    <property type="project" value="TreeGrafter"/>
</dbReference>
<comment type="function">
    <text evidence="6">Peptidoglycan polymerase that is essential for cell wall elongation.</text>
</comment>
<reference evidence="7" key="1">
    <citation type="journal article" date="2020" name="mSystems">
        <title>Genome- and Community-Level Interaction Insights into Carbon Utilization and Element Cycling Functions of Hydrothermarchaeota in Hydrothermal Sediment.</title>
        <authorList>
            <person name="Zhou Z."/>
            <person name="Liu Y."/>
            <person name="Xu W."/>
            <person name="Pan J."/>
            <person name="Luo Z.H."/>
            <person name="Li M."/>
        </authorList>
    </citation>
    <scope>NUCLEOTIDE SEQUENCE [LARGE SCALE GENOMIC DNA]</scope>
    <source>
        <strain evidence="7">SpSt-751</strain>
    </source>
</reference>
<dbReference type="GO" id="GO:0051301">
    <property type="term" value="P:cell division"/>
    <property type="evidence" value="ECO:0007669"/>
    <property type="project" value="InterPro"/>
</dbReference>
<keyword evidence="6" id="KW-0961">Cell wall biogenesis/degradation</keyword>
<name>A0A7C3SMK7_9BACT</name>
<organism evidence="7">
    <name type="scientific">Dictyoglomus turgidum</name>
    <dbReference type="NCBI Taxonomy" id="513050"/>
    <lineage>
        <taxon>Bacteria</taxon>
        <taxon>Pseudomonadati</taxon>
        <taxon>Dictyoglomota</taxon>
        <taxon>Dictyoglomia</taxon>
        <taxon>Dictyoglomales</taxon>
        <taxon>Dictyoglomaceae</taxon>
        <taxon>Dictyoglomus</taxon>
    </lineage>
</organism>
<feature type="transmembrane region" description="Helical" evidence="6">
    <location>
        <begin position="71"/>
        <end position="90"/>
    </location>
</feature>
<keyword evidence="5 6" id="KW-0472">Membrane</keyword>
<dbReference type="GO" id="GO:0071555">
    <property type="term" value="P:cell wall organization"/>
    <property type="evidence" value="ECO:0007669"/>
    <property type="project" value="UniProtKB-KW"/>
</dbReference>
<comment type="catalytic activity">
    <reaction evidence="6">
        <text>[GlcNAc-(1-&gt;4)-Mur2Ac(oyl-L-Ala-gamma-D-Glu-L-Lys-D-Ala-D-Ala)](n)-di-trans,octa-cis-undecaprenyl diphosphate + beta-D-GlcNAc-(1-&gt;4)-Mur2Ac(oyl-L-Ala-gamma-D-Glu-L-Lys-D-Ala-D-Ala)-di-trans,octa-cis-undecaprenyl diphosphate = [GlcNAc-(1-&gt;4)-Mur2Ac(oyl-L-Ala-gamma-D-Glu-L-Lys-D-Ala-D-Ala)](n+1)-di-trans,octa-cis-undecaprenyl diphosphate + di-trans,octa-cis-undecaprenyl diphosphate + H(+)</text>
        <dbReference type="Rhea" id="RHEA:23708"/>
        <dbReference type="Rhea" id="RHEA-COMP:9602"/>
        <dbReference type="Rhea" id="RHEA-COMP:9603"/>
        <dbReference type="ChEBI" id="CHEBI:15378"/>
        <dbReference type="ChEBI" id="CHEBI:58405"/>
        <dbReference type="ChEBI" id="CHEBI:60033"/>
        <dbReference type="ChEBI" id="CHEBI:78435"/>
        <dbReference type="EC" id="2.4.99.28"/>
    </reaction>
</comment>
<comment type="pathway">
    <text evidence="6">Cell wall biogenesis; peptidoglycan biosynthesis.</text>
</comment>
<evidence type="ECO:0000256" key="5">
    <source>
        <dbReference type="ARBA" id="ARBA00023136"/>
    </source>
</evidence>
<keyword evidence="6" id="KW-0328">Glycosyltransferase</keyword>
<dbReference type="EC" id="2.4.99.28" evidence="6"/>
<dbReference type="GO" id="GO:0008955">
    <property type="term" value="F:peptidoglycan glycosyltransferase activity"/>
    <property type="evidence" value="ECO:0007669"/>
    <property type="project" value="UniProtKB-UniRule"/>
</dbReference>
<comment type="subcellular location">
    <subcellularLocation>
        <location evidence="6">Cell membrane</location>
        <topology evidence="6">Multi-pass membrane protein</topology>
    </subcellularLocation>
    <subcellularLocation>
        <location evidence="1">Membrane</location>
        <topology evidence="1">Multi-pass membrane protein</topology>
    </subcellularLocation>
</comment>
<dbReference type="AlphaFoldDB" id="A0A7C3SMK7"/>
<feature type="transmembrane region" description="Helical" evidence="6">
    <location>
        <begin position="6"/>
        <end position="25"/>
    </location>
</feature>
<feature type="transmembrane region" description="Helical" evidence="6">
    <location>
        <begin position="46"/>
        <end position="65"/>
    </location>
</feature>
<protein>
    <recommendedName>
        <fullName evidence="6">Peptidoglycan glycosyltransferase RodA</fullName>
        <shortName evidence="6">PGT</shortName>
        <ecNumber evidence="6">2.4.99.28</ecNumber>
    </recommendedName>
    <alternativeName>
        <fullName evidence="6">Cell elongation protein RodA</fullName>
    </alternativeName>
    <alternativeName>
        <fullName evidence="6">Cell wall polymerase</fullName>
    </alternativeName>
    <alternativeName>
        <fullName evidence="6">Peptidoglycan polymerase</fullName>
        <shortName evidence="6">PG polymerase</shortName>
    </alternativeName>
</protein>
<dbReference type="PANTHER" id="PTHR30474">
    <property type="entry name" value="CELL CYCLE PROTEIN"/>
    <property type="match status" value="1"/>
</dbReference>
<dbReference type="InterPro" id="IPR001182">
    <property type="entry name" value="FtsW/RodA"/>
</dbReference>
<keyword evidence="6" id="KW-1003">Cell membrane</keyword>
<feature type="transmembrane region" description="Helical" evidence="6">
    <location>
        <begin position="161"/>
        <end position="177"/>
    </location>
</feature>
<dbReference type="UniPathway" id="UPA00219"/>
<dbReference type="PANTHER" id="PTHR30474:SF1">
    <property type="entry name" value="PEPTIDOGLYCAN GLYCOSYLTRANSFERASE MRDB"/>
    <property type="match status" value="1"/>
</dbReference>
<evidence type="ECO:0000256" key="1">
    <source>
        <dbReference type="ARBA" id="ARBA00004141"/>
    </source>
</evidence>
<dbReference type="HAMAP" id="MF_02079">
    <property type="entry name" value="PGT_RodA"/>
    <property type="match status" value="1"/>
</dbReference>
<feature type="transmembrane region" description="Helical" evidence="6">
    <location>
        <begin position="183"/>
        <end position="202"/>
    </location>
</feature>
<feature type="transmembrane region" description="Helical" evidence="6">
    <location>
        <begin position="340"/>
        <end position="360"/>
    </location>
</feature>
<dbReference type="InterPro" id="IPR011923">
    <property type="entry name" value="RodA/MrdB"/>
</dbReference>
<dbReference type="EMBL" id="DTGA01000035">
    <property type="protein sequence ID" value="HGB30479.1"/>
    <property type="molecule type" value="Genomic_DNA"/>
</dbReference>
<feature type="transmembrane region" description="Helical" evidence="6">
    <location>
        <begin position="261"/>
        <end position="284"/>
    </location>
</feature>
<gene>
    <name evidence="6 7" type="primary">rodA</name>
    <name evidence="7" type="ORF">ENV35_01220</name>
</gene>
<comment type="caution">
    <text evidence="7">The sequence shown here is derived from an EMBL/GenBank/DDBJ whole genome shotgun (WGS) entry which is preliminary data.</text>
</comment>
<proteinExistence type="inferred from homology"/>
<keyword evidence="6" id="KW-0808">Transferase</keyword>
<dbReference type="GO" id="GO:0009252">
    <property type="term" value="P:peptidoglycan biosynthetic process"/>
    <property type="evidence" value="ECO:0007669"/>
    <property type="project" value="UniProtKB-UniRule"/>
</dbReference>
<dbReference type="GO" id="GO:0015648">
    <property type="term" value="F:lipid-linked peptidoglycan transporter activity"/>
    <property type="evidence" value="ECO:0007669"/>
    <property type="project" value="TreeGrafter"/>
</dbReference>
<dbReference type="Pfam" id="PF01098">
    <property type="entry name" value="FTSW_RODA_SPOVE"/>
    <property type="match status" value="1"/>
</dbReference>
<keyword evidence="6" id="KW-0573">Peptidoglycan synthesis</keyword>
<feature type="transmembrane region" description="Helical" evidence="6">
    <location>
        <begin position="140"/>
        <end position="156"/>
    </location>
</feature>
<dbReference type="GO" id="GO:0008360">
    <property type="term" value="P:regulation of cell shape"/>
    <property type="evidence" value="ECO:0007669"/>
    <property type="project" value="UniProtKB-KW"/>
</dbReference>